<evidence type="ECO:0000313" key="3">
    <source>
        <dbReference type="Proteomes" id="UP000007509"/>
    </source>
</evidence>
<protein>
    <recommendedName>
        <fullName evidence="4">Histidine kinase</fullName>
    </recommendedName>
</protein>
<gene>
    <name evidence="2" type="ORF">PMI13_03783</name>
</gene>
<name>J2JK43_9FLAO</name>
<keyword evidence="1" id="KW-0472">Membrane</keyword>
<sequence>MLIFVLVIFLISEMENPQENNSKFKKWFKRVGWAGFAFFTIKGLIWLVIFYFGADTLQSCIK</sequence>
<dbReference type="PATRIC" id="fig|1144316.3.peg.3801"/>
<evidence type="ECO:0008006" key="4">
    <source>
        <dbReference type="Google" id="ProtNLM"/>
    </source>
</evidence>
<dbReference type="EMBL" id="AKJY01000101">
    <property type="protein sequence ID" value="EJL68255.1"/>
    <property type="molecule type" value="Genomic_DNA"/>
</dbReference>
<dbReference type="Proteomes" id="UP000007509">
    <property type="component" value="Unassembled WGS sequence"/>
</dbReference>
<accession>J2JK43</accession>
<organism evidence="2 3">
    <name type="scientific">Chryseobacterium populi</name>
    <dbReference type="NCBI Taxonomy" id="1144316"/>
    <lineage>
        <taxon>Bacteria</taxon>
        <taxon>Pseudomonadati</taxon>
        <taxon>Bacteroidota</taxon>
        <taxon>Flavobacteriia</taxon>
        <taxon>Flavobacteriales</taxon>
        <taxon>Weeksellaceae</taxon>
        <taxon>Chryseobacterium group</taxon>
        <taxon>Chryseobacterium</taxon>
    </lineage>
</organism>
<comment type="caution">
    <text evidence="2">The sequence shown here is derived from an EMBL/GenBank/DDBJ whole genome shotgun (WGS) entry which is preliminary data.</text>
</comment>
<keyword evidence="3" id="KW-1185">Reference proteome</keyword>
<keyword evidence="1" id="KW-0812">Transmembrane</keyword>
<evidence type="ECO:0000313" key="2">
    <source>
        <dbReference type="EMBL" id="EJL68255.1"/>
    </source>
</evidence>
<keyword evidence="1" id="KW-1133">Transmembrane helix</keyword>
<dbReference type="AlphaFoldDB" id="J2JK43"/>
<proteinExistence type="predicted"/>
<feature type="transmembrane region" description="Helical" evidence="1">
    <location>
        <begin position="33"/>
        <end position="54"/>
    </location>
</feature>
<reference evidence="2 3" key="1">
    <citation type="journal article" date="2012" name="J. Bacteriol.">
        <title>Twenty-one genome sequences from Pseudomonas species and 19 genome sequences from diverse bacteria isolated from the rhizosphere and endosphere of Populus deltoides.</title>
        <authorList>
            <person name="Brown S.D."/>
            <person name="Utturkar S.M."/>
            <person name="Klingeman D.M."/>
            <person name="Johnson C.M."/>
            <person name="Martin S.L."/>
            <person name="Land M.L."/>
            <person name="Lu T.Y."/>
            <person name="Schadt C.W."/>
            <person name="Doktycz M.J."/>
            <person name="Pelletier D.A."/>
        </authorList>
    </citation>
    <scope>NUCLEOTIDE SEQUENCE [LARGE SCALE GENOMIC DNA]</scope>
    <source>
        <strain evidence="2 3">CF314</strain>
    </source>
</reference>
<evidence type="ECO:0000256" key="1">
    <source>
        <dbReference type="SAM" id="Phobius"/>
    </source>
</evidence>